<feature type="transmembrane region" description="Helical" evidence="1">
    <location>
        <begin position="453"/>
        <end position="474"/>
    </location>
</feature>
<feature type="domain" description="Tape measure protein N-terminal" evidence="2">
    <location>
        <begin position="96"/>
        <end position="276"/>
    </location>
</feature>
<comment type="caution">
    <text evidence="3">The sequence shown here is derived from an EMBL/GenBank/DDBJ whole genome shotgun (WGS) entry which is preliminary data.</text>
</comment>
<evidence type="ECO:0000313" key="4">
    <source>
        <dbReference type="Proteomes" id="UP001290462"/>
    </source>
</evidence>
<dbReference type="InterPro" id="IPR013491">
    <property type="entry name" value="Tape_meas_N"/>
</dbReference>
<evidence type="ECO:0000256" key="1">
    <source>
        <dbReference type="SAM" id="Phobius"/>
    </source>
</evidence>
<dbReference type="Proteomes" id="UP001290462">
    <property type="component" value="Unassembled WGS sequence"/>
</dbReference>
<evidence type="ECO:0000313" key="3">
    <source>
        <dbReference type="EMBL" id="MDZ5760272.1"/>
    </source>
</evidence>
<name>A0AAW9K8Z9_CARML</name>
<dbReference type="RefSeq" id="WP_322809637.1">
    <property type="nucleotide sequence ID" value="NZ_JAVBVO010000005.1"/>
</dbReference>
<organism evidence="3 4">
    <name type="scientific">Carnobacterium maltaromaticum</name>
    <name type="common">Carnobacterium piscicola</name>
    <dbReference type="NCBI Taxonomy" id="2751"/>
    <lineage>
        <taxon>Bacteria</taxon>
        <taxon>Bacillati</taxon>
        <taxon>Bacillota</taxon>
        <taxon>Bacilli</taxon>
        <taxon>Lactobacillales</taxon>
        <taxon>Carnobacteriaceae</taxon>
        <taxon>Carnobacterium</taxon>
    </lineage>
</organism>
<accession>A0AAW9K8Z9</accession>
<feature type="transmembrane region" description="Helical" evidence="1">
    <location>
        <begin position="393"/>
        <end position="411"/>
    </location>
</feature>
<proteinExistence type="predicted"/>
<keyword evidence="1" id="KW-0812">Transmembrane</keyword>
<feature type="transmembrane region" description="Helical" evidence="1">
    <location>
        <begin position="361"/>
        <end position="387"/>
    </location>
</feature>
<feature type="transmembrane region" description="Helical" evidence="1">
    <location>
        <begin position="331"/>
        <end position="354"/>
    </location>
</feature>
<feature type="transmembrane region" description="Helical" evidence="1">
    <location>
        <begin position="486"/>
        <end position="506"/>
    </location>
</feature>
<keyword evidence="1" id="KW-0472">Membrane</keyword>
<feature type="transmembrane region" description="Helical" evidence="1">
    <location>
        <begin position="299"/>
        <end position="325"/>
    </location>
</feature>
<protein>
    <submittedName>
        <fullName evidence="3">Tape measure protein</fullName>
    </submittedName>
</protein>
<reference evidence="3" key="1">
    <citation type="submission" date="2023-08" db="EMBL/GenBank/DDBJ databases">
        <title>Genomic characterization of piscicolin 126 produced by Carnobacterium maltaromaticum CM22 strain isolated from salmon (Salmo salar).</title>
        <authorList>
            <person name="Gonzalez-Gragera E."/>
            <person name="Garcia-Lopez J.D."/>
            <person name="Teso-Perez C."/>
            <person name="Gimenez-Hernandez I."/>
            <person name="Peralta-Sanchez J.M."/>
            <person name="Valdivia E."/>
            <person name="Montalban-Lopez M."/>
            <person name="Martin-Platero A.M."/>
            <person name="Banos A."/>
            <person name="Martinez-Bueno M."/>
        </authorList>
    </citation>
    <scope>NUCLEOTIDE SEQUENCE</scope>
    <source>
        <strain evidence="3">CM22</strain>
    </source>
</reference>
<feature type="transmembrane region" description="Helical" evidence="1">
    <location>
        <begin position="418"/>
        <end position="447"/>
    </location>
</feature>
<dbReference type="AlphaFoldDB" id="A0AAW9K8Z9"/>
<keyword evidence="1" id="KW-1133">Transmembrane helix</keyword>
<evidence type="ECO:0000259" key="2">
    <source>
        <dbReference type="Pfam" id="PF20155"/>
    </source>
</evidence>
<dbReference type="NCBIfam" id="TIGR02675">
    <property type="entry name" value="tape_meas_nterm"/>
    <property type="match status" value="1"/>
</dbReference>
<gene>
    <name evidence="3" type="ORF">RAK27_16665</name>
</gene>
<dbReference type="EMBL" id="JAVBVO010000005">
    <property type="protein sequence ID" value="MDZ5760272.1"/>
    <property type="molecule type" value="Genomic_DNA"/>
</dbReference>
<sequence length="730" mass="78089">MSDFQGNTGMNQALSTVIGSVAQNLQSNVATRFAGNVSMANTFNMNVTMSGTVQPIGQESRNEGPVQKSKGPEAWLQKFDAIMGSEVVQLAIKLGKSFINLANEVDVINRGISNMASSASESARLSESMMQASNRSRMSYQDFAGNATQLSAVAGDKFSSPQETIAFSEVFSKMMKVSDTQDKTGAFQQVSQGMATGTFTSNDLMDLTANVPSAMDSLSSQLGRTKEEILELADQGFISSELIKGAFLNSSNEINEQFAATPLTFSEGFTMIKNVLLSELMPVIEQFNELMASEAAMNFFAMLLPIVVLFGIVLAAVVSIIIFLVEAFLTGINFIIEMIVAFITFMAPIINFVVMMIVVGLAIILTVVATVIAIIITLLIVLGMIWLAMNMSVVLSSIASAMAVAAAWLLVNWPILLVIAVLALLVAAMISMGATISDVIGYVAGIFGALYAYLYNIFATFWNIIAAVVEFFANVWNHPLYAIKKLFANIWNGIIGIVASAIDGIIDLINLVTGMDISASGLVDKIGVELEEAPDDYWEAPKMTLKDIGATAGEWNNNTTGFIDGMGDSLSGKFDNLMGKFKGNEGNISKNEDLENLLGKNNGQDLTSLGGNGMSGLTDGAMPNYNAGSGMGAMPSFGNNGAVMPSLDDKLGKGKEIGNVGKINEDVSITEEDIKLMRDLAERDFILNYQQLTPSATVNFSSTGNTEQDAKKLLEMMETMVVDASAAQLI</sequence>
<dbReference type="Pfam" id="PF20155">
    <property type="entry name" value="TMP_3"/>
    <property type="match status" value="1"/>
</dbReference>